<name>A0A0U2XM40_9ENTE</name>
<dbReference type="Pfam" id="PF04525">
    <property type="entry name" value="LOR"/>
    <property type="match status" value="1"/>
</dbReference>
<keyword evidence="2" id="KW-1185">Reference proteome</keyword>
<reference evidence="2" key="1">
    <citation type="submission" date="2015-12" db="EMBL/GenBank/DDBJ databases">
        <authorList>
            <person name="Lauer A."/>
            <person name="Humrighouse B."/>
            <person name="Loparev V."/>
            <person name="Shewmaker P.L."/>
            <person name="Whitney A.M."/>
            <person name="McLaughlin R.W."/>
        </authorList>
    </citation>
    <scope>NUCLEOTIDE SEQUENCE [LARGE SCALE GENOMIC DNA]</scope>
    <source>
        <strain evidence="2">LMG 26678</strain>
    </source>
</reference>
<dbReference type="InterPro" id="IPR007612">
    <property type="entry name" value="LOR"/>
</dbReference>
<evidence type="ECO:0000313" key="1">
    <source>
        <dbReference type="EMBL" id="ALS38317.1"/>
    </source>
</evidence>
<sequence length="153" mass="17915">MKYIIKQKLVALKPTYEVLDAAGNALYKVKGSFLGREKFEITDLEDQTLAKCETNMNFLSIIGSFLRYNLKKYHISVQEQKAISMSRSLNIFSYQMNVDSPILRSMIHKISTLFYSQLLLWIVFIIRKNKFYKICLHESTLYSRLIKSEKSIP</sequence>
<protein>
    <submittedName>
        <fullName evidence="1">Uncharacterized protein</fullName>
    </submittedName>
</protein>
<dbReference type="RefSeq" id="WP_208927883.1">
    <property type="nucleotide sequence ID" value="NZ_CP013655.1"/>
</dbReference>
<dbReference type="SUPFAM" id="SSF54518">
    <property type="entry name" value="Tubby C-terminal domain-like"/>
    <property type="match status" value="1"/>
</dbReference>
<evidence type="ECO:0000313" key="2">
    <source>
        <dbReference type="Proteomes" id="UP000067523"/>
    </source>
</evidence>
<dbReference type="EMBL" id="CP013655">
    <property type="protein sequence ID" value="ALS38317.1"/>
    <property type="molecule type" value="Genomic_DNA"/>
</dbReference>
<dbReference type="Proteomes" id="UP000067523">
    <property type="component" value="Chromosome"/>
</dbReference>
<proteinExistence type="predicted"/>
<gene>
    <name evidence="1" type="ORF">ATZ35_14535</name>
</gene>
<accession>A0A0U2XM40</accession>
<dbReference type="InterPro" id="IPR025659">
    <property type="entry name" value="Tubby-like_C"/>
</dbReference>
<organism evidence="1 2">
    <name type="scientific">Enterococcus rotai</name>
    <dbReference type="NCBI Taxonomy" id="118060"/>
    <lineage>
        <taxon>Bacteria</taxon>
        <taxon>Bacillati</taxon>
        <taxon>Bacillota</taxon>
        <taxon>Bacilli</taxon>
        <taxon>Lactobacillales</taxon>
        <taxon>Enterococcaceae</taxon>
        <taxon>Enterococcus</taxon>
    </lineage>
</organism>
<dbReference type="KEGG" id="erx:ATZ35_14535"/>
<dbReference type="AlphaFoldDB" id="A0A0U2XM40"/>
<dbReference type="STRING" id="118060.ATZ35_14535"/>